<sequence>MSIVIPLGVTTPDTSYSDMAAGSDPESVEASPAVTGKSIYATHNYPGSLSHGYRGLPYADHNYGAPPPPTPPASPPVQAIIPRAELNGVHSPEEENTGDSDTSSEGERVHSWCHCNNSADGFLAKCEKCRGVNRGKVIQLNRRKQDNVSGGESSATESWDEELSPSTVLYTATQHTPTSITLTVNRVRRSKPKKRKKNTEKARNTPKTKKIKRRSAVKQSGDVTAVLSGWPALTASAEKHSAGGQTRKAFREGSRKSLRMKNSPSDAHTLDENTTEGWENRIRLWTDQYEEAFTNQYSADMQNLLERHVRSNKDLVGKAELPETIKKTELSCNNTVVGSQMQFHLGRVARVQKHRKILRASKDLPVNTLVIEYRGKVMLRQQFEVNGHFFKKPYPFVLFYSKFNGLEMCVDARTFGNDARFIRRSCTPNAEVRHVIADGMVHLCIYAIAAIAKDTEVTIAFDFEYSNCSYKVDCACHKGNRNCPVQKRNPVTGDFPPPATPPLSIGAETRHRKARRRELEQQGFVVDESANNQTDEAAEAPATDAITGGHKTEVDATVECEGAKEEEVEKVSRTRRSRDDKKSDLPLHISESIDRRRRRKDQPVEQAAVESEAPSVPEVQVTVDPTSQTDDPEPEPESPMDVEPVPNPTPGVNTRRSSQALDVNTEKPAPKPIPPKSTRPRPKSRMSRYRSASAQRLRRQRQAVAQQVELAPPVPEEGIASSATTEPGNIDNLGLADVQQGSESPAVTQAVTQPTRSGLKYHKAKKYLVTEWLNDKVEKQDSPIDHPLRITTDPTVLATTLNMLPGLSHSPSICTAPKHYIRFVSPFMPERRRRPPKVDGTYGSCKKRWIKQAMDDDFSQPASSAQDTAQPLYQSNENSTSSSDNSRTNTEITAPFKKWKMKYVLEEHSAMLSSPVPYPPALPNSVTTDSLSPMQTTPSSSLHGEEESRYGYGLVFSPPSRLLLLVAVILHYKHILPPESSPAHRPESVSPEPCLRTDVDVPKASFLEISMESCQELPTTVSTGPGDLASQSPTASMPFSGTSEASVLGKGGEGSTLLRNSEQTFRTEFNLMYAFSPLNAMPRADGSLRGSPLVGERKPSQSDMYCGSPVEAYYTRPVSGLMKESAQGSMSPCSERTCEGVRSSPQNPPQRKKVSLLEYRKRKQEAKEVTSSPSGDVIRCVGTPTRQSSNGSISDTDLPSALQLQAPSSPPSGFSSPVHPSMPQVEDISPTERTVSSSSHCKPTESSSRWMVPTSVERLREGQGFLERVLRSGVKVSQRGEMSPSRESSLDRDSEDGEAEMLNVAVSKGPTVYSPSRYNYQFLQCDSPQSEPVSVLSQNSSPFRGPTAQPAGFGYRTPQRPGHGHTETSVISSSFSSPSHVTSTDSPTAQSSGYYNSQQLYGSNAGTCPPRKSFHQRGPSHEASPAQLLRTDSISSDSQASTGASANSSTPQGSRSDSRTISMSGPRISAVSSPQHYSQRGSGVHQYRLQQMQASGVKTQTGLS</sequence>
<keyword evidence="5" id="KW-1185">Reference proteome</keyword>
<feature type="compositionally biased region" description="Polar residues" evidence="2">
    <location>
        <begin position="1029"/>
        <end position="1045"/>
    </location>
</feature>
<feature type="region of interest" description="Disordered" evidence="2">
    <location>
        <begin position="143"/>
        <end position="163"/>
    </location>
</feature>
<dbReference type="Proteomes" id="UP001176940">
    <property type="component" value="Unassembled WGS sequence"/>
</dbReference>
<feature type="region of interest" description="Disordered" evidence="2">
    <location>
        <begin position="923"/>
        <end position="945"/>
    </location>
</feature>
<proteinExistence type="predicted"/>
<dbReference type="Pfam" id="PF00856">
    <property type="entry name" value="SET"/>
    <property type="match status" value="1"/>
</dbReference>
<feature type="region of interest" description="Disordered" evidence="2">
    <location>
        <begin position="238"/>
        <end position="274"/>
    </location>
</feature>
<dbReference type="SMART" id="SM00317">
    <property type="entry name" value="SET"/>
    <property type="match status" value="1"/>
</dbReference>
<feature type="compositionally biased region" description="Polar residues" evidence="2">
    <location>
        <begin position="1389"/>
        <end position="1406"/>
    </location>
</feature>
<dbReference type="Gene3D" id="2.170.270.10">
    <property type="entry name" value="SET domain"/>
    <property type="match status" value="1"/>
</dbReference>
<feature type="region of interest" description="Disordered" evidence="2">
    <location>
        <begin position="487"/>
        <end position="756"/>
    </location>
</feature>
<feature type="compositionally biased region" description="Low complexity" evidence="2">
    <location>
        <begin position="702"/>
        <end position="711"/>
    </location>
</feature>
<accession>A0ABN9KV42</accession>
<gene>
    <name evidence="4" type="ORF">RIMI_LOCUS2385745</name>
</gene>
<feature type="compositionally biased region" description="Polar residues" evidence="2">
    <location>
        <begin position="1184"/>
        <end position="1206"/>
    </location>
</feature>
<reference evidence="4" key="1">
    <citation type="submission" date="2023-07" db="EMBL/GenBank/DDBJ databases">
        <authorList>
            <person name="Stuckert A."/>
        </authorList>
    </citation>
    <scope>NUCLEOTIDE SEQUENCE</scope>
</reference>
<feature type="compositionally biased region" description="Acidic residues" evidence="2">
    <location>
        <begin position="630"/>
        <end position="640"/>
    </location>
</feature>
<protein>
    <recommendedName>
        <fullName evidence="3">SET domain-containing protein</fullName>
    </recommendedName>
</protein>
<feature type="compositionally biased region" description="Polar residues" evidence="2">
    <location>
        <begin position="1231"/>
        <end position="1249"/>
    </location>
</feature>
<feature type="region of interest" description="Disordered" evidence="2">
    <location>
        <begin position="1"/>
        <end position="32"/>
    </location>
</feature>
<feature type="region of interest" description="Disordered" evidence="2">
    <location>
        <begin position="857"/>
        <end position="889"/>
    </location>
</feature>
<feature type="compositionally biased region" description="Polar residues" evidence="2">
    <location>
        <begin position="1488"/>
        <end position="1504"/>
    </location>
</feature>
<evidence type="ECO:0000313" key="5">
    <source>
        <dbReference type="Proteomes" id="UP001176940"/>
    </source>
</evidence>
<feature type="compositionally biased region" description="Acidic residues" evidence="2">
    <location>
        <begin position="94"/>
        <end position="104"/>
    </location>
</feature>
<feature type="domain" description="SET" evidence="3">
    <location>
        <begin position="341"/>
        <end position="462"/>
    </location>
</feature>
<feature type="compositionally biased region" description="Polar residues" evidence="2">
    <location>
        <begin position="1430"/>
        <end position="1463"/>
    </location>
</feature>
<name>A0ABN9KV42_9NEOB</name>
<feature type="compositionally biased region" description="Polar residues" evidence="2">
    <location>
        <begin position="147"/>
        <end position="157"/>
    </location>
</feature>
<feature type="compositionally biased region" description="Low complexity" evidence="2">
    <location>
        <begin position="1367"/>
        <end position="1388"/>
    </location>
</feature>
<feature type="compositionally biased region" description="Basic residues" evidence="2">
    <location>
        <begin position="1150"/>
        <end position="1164"/>
    </location>
</feature>
<organism evidence="4 5">
    <name type="scientific">Ranitomeya imitator</name>
    <name type="common">mimic poison frog</name>
    <dbReference type="NCBI Taxonomy" id="111125"/>
    <lineage>
        <taxon>Eukaryota</taxon>
        <taxon>Metazoa</taxon>
        <taxon>Chordata</taxon>
        <taxon>Craniata</taxon>
        <taxon>Vertebrata</taxon>
        <taxon>Euteleostomi</taxon>
        <taxon>Amphibia</taxon>
        <taxon>Batrachia</taxon>
        <taxon>Anura</taxon>
        <taxon>Neobatrachia</taxon>
        <taxon>Hyloidea</taxon>
        <taxon>Dendrobatidae</taxon>
        <taxon>Dendrobatinae</taxon>
        <taxon>Ranitomeya</taxon>
    </lineage>
</organism>
<feature type="compositionally biased region" description="Low complexity" evidence="2">
    <location>
        <begin position="875"/>
        <end position="889"/>
    </location>
</feature>
<dbReference type="InterPro" id="IPR046341">
    <property type="entry name" value="SET_dom_sf"/>
</dbReference>
<dbReference type="InterPro" id="IPR001214">
    <property type="entry name" value="SET_dom"/>
</dbReference>
<keyword evidence="1" id="KW-0156">Chromatin regulator</keyword>
<feature type="region of interest" description="Disordered" evidence="2">
    <location>
        <begin position="1330"/>
        <end position="1504"/>
    </location>
</feature>
<evidence type="ECO:0000259" key="3">
    <source>
        <dbReference type="PROSITE" id="PS50280"/>
    </source>
</evidence>
<feature type="compositionally biased region" description="Low complexity" evidence="2">
    <location>
        <begin position="1211"/>
        <end position="1221"/>
    </location>
</feature>
<feature type="compositionally biased region" description="Polar residues" evidence="2">
    <location>
        <begin position="1330"/>
        <end position="1342"/>
    </location>
</feature>
<feature type="compositionally biased region" description="Basic residues" evidence="2">
    <location>
        <begin position="678"/>
        <end position="688"/>
    </location>
</feature>
<dbReference type="EMBL" id="CAUEEQ010003335">
    <property type="protein sequence ID" value="CAJ0924911.1"/>
    <property type="molecule type" value="Genomic_DNA"/>
</dbReference>
<feature type="region of interest" description="Disordered" evidence="2">
    <location>
        <begin position="1276"/>
        <end position="1297"/>
    </location>
</feature>
<feature type="region of interest" description="Disordered" evidence="2">
    <location>
        <begin position="186"/>
        <end position="220"/>
    </location>
</feature>
<evidence type="ECO:0000256" key="2">
    <source>
        <dbReference type="SAM" id="MobiDB-lite"/>
    </source>
</evidence>
<feature type="compositionally biased region" description="Basic and acidic residues" evidence="2">
    <location>
        <begin position="561"/>
        <end position="585"/>
    </location>
</feature>
<dbReference type="PANTHER" id="PTHR46462:SF1">
    <property type="entry name" value="HISTONE-LYSINE N-METHYLTRANSFERASE SETD5"/>
    <property type="match status" value="1"/>
</dbReference>
<evidence type="ECO:0000256" key="1">
    <source>
        <dbReference type="ARBA" id="ARBA00022853"/>
    </source>
</evidence>
<feature type="region of interest" description="Disordered" evidence="2">
    <location>
        <begin position="87"/>
        <end position="108"/>
    </location>
</feature>
<dbReference type="PROSITE" id="PS50280">
    <property type="entry name" value="SET"/>
    <property type="match status" value="1"/>
</dbReference>
<evidence type="ECO:0000313" key="4">
    <source>
        <dbReference type="EMBL" id="CAJ0924911.1"/>
    </source>
</evidence>
<comment type="caution">
    <text evidence="4">The sequence shown here is derived from an EMBL/GenBank/DDBJ whole genome shotgun (WGS) entry which is preliminary data.</text>
</comment>
<feature type="compositionally biased region" description="Polar residues" evidence="2">
    <location>
        <begin position="860"/>
        <end position="874"/>
    </location>
</feature>
<feature type="region of interest" description="Disordered" evidence="2">
    <location>
        <begin position="1123"/>
        <end position="1250"/>
    </location>
</feature>
<feature type="compositionally biased region" description="Polar residues" evidence="2">
    <location>
        <begin position="924"/>
        <end position="942"/>
    </location>
</feature>
<feature type="compositionally biased region" description="Polar residues" evidence="2">
    <location>
        <begin position="650"/>
        <end position="662"/>
    </location>
</feature>
<dbReference type="SUPFAM" id="SSF82199">
    <property type="entry name" value="SET domain"/>
    <property type="match status" value="1"/>
</dbReference>
<dbReference type="PANTHER" id="PTHR46462">
    <property type="entry name" value="UPSET, ISOFORM A"/>
    <property type="match status" value="1"/>
</dbReference>
<feature type="compositionally biased region" description="Polar residues" evidence="2">
    <location>
        <begin position="739"/>
        <end position="756"/>
    </location>
</feature>
<feature type="compositionally biased region" description="Basic residues" evidence="2">
    <location>
        <begin position="186"/>
        <end position="216"/>
    </location>
</feature>
<feature type="compositionally biased region" description="Polar residues" evidence="2">
    <location>
        <begin position="1470"/>
        <end position="1481"/>
    </location>
</feature>
<feature type="region of interest" description="Disordered" evidence="2">
    <location>
        <begin position="1029"/>
        <end position="1054"/>
    </location>
</feature>